<evidence type="ECO:0000313" key="1">
    <source>
        <dbReference type="EMBL" id="KAF0716659.1"/>
    </source>
</evidence>
<dbReference type="AlphaFoldDB" id="A0A3R7A1D2"/>
<gene>
    <name evidence="1" type="ORF">AaE_011041</name>
    <name evidence="2" type="ORF">DYB26_011771</name>
</gene>
<dbReference type="EMBL" id="QUTF01015734">
    <property type="protein sequence ID" value="RHZ08695.1"/>
    <property type="molecule type" value="Genomic_DNA"/>
</dbReference>
<dbReference type="Proteomes" id="UP000286510">
    <property type="component" value="Unassembled WGS sequence"/>
</dbReference>
<dbReference type="EMBL" id="VJMI01016807">
    <property type="protein sequence ID" value="KAF0716659.1"/>
    <property type="molecule type" value="Genomic_DNA"/>
</dbReference>
<evidence type="ECO:0000313" key="2">
    <source>
        <dbReference type="EMBL" id="RHZ08695.1"/>
    </source>
</evidence>
<name>A0A3R7A1D2_APHAT</name>
<comment type="caution">
    <text evidence="2">The sequence shown here is derived from an EMBL/GenBank/DDBJ whole genome shotgun (WGS) entry which is preliminary data.</text>
</comment>
<dbReference type="VEuPathDB" id="FungiDB:H257_11732"/>
<reference evidence="2 3" key="1">
    <citation type="submission" date="2018-08" db="EMBL/GenBank/DDBJ databases">
        <title>Aphanomyces genome sequencing and annotation.</title>
        <authorList>
            <person name="Minardi D."/>
            <person name="Oidtmann B."/>
            <person name="Van Der Giezen M."/>
            <person name="Studholme D.J."/>
        </authorList>
    </citation>
    <scope>NUCLEOTIDE SEQUENCE [LARGE SCALE GENOMIC DNA]</scope>
    <source>
        <strain evidence="2 3">FDL457</strain>
    </source>
</reference>
<organism evidence="2 3">
    <name type="scientific">Aphanomyces astaci</name>
    <name type="common">Crayfish plague agent</name>
    <dbReference type="NCBI Taxonomy" id="112090"/>
    <lineage>
        <taxon>Eukaryota</taxon>
        <taxon>Sar</taxon>
        <taxon>Stramenopiles</taxon>
        <taxon>Oomycota</taxon>
        <taxon>Saprolegniomycetes</taxon>
        <taxon>Saprolegniales</taxon>
        <taxon>Verrucalvaceae</taxon>
        <taxon>Aphanomyces</taxon>
    </lineage>
</organism>
<reference evidence="1 4" key="2">
    <citation type="submission" date="2019-06" db="EMBL/GenBank/DDBJ databases">
        <title>Genomics analysis of Aphanomyces spp. identifies a new class of oomycete effector associated with host adaptation.</title>
        <authorList>
            <person name="Gaulin E."/>
        </authorList>
    </citation>
    <scope>NUCLEOTIDE SEQUENCE [LARGE SCALE GENOMIC DNA]</scope>
    <source>
        <strain evidence="1 4">E</strain>
    </source>
</reference>
<dbReference type="Proteomes" id="UP000469452">
    <property type="component" value="Unassembled WGS sequence"/>
</dbReference>
<accession>A0A3R7A1D2</accession>
<evidence type="ECO:0000313" key="3">
    <source>
        <dbReference type="Proteomes" id="UP000286510"/>
    </source>
</evidence>
<protein>
    <submittedName>
        <fullName evidence="2">Uncharacterized protein</fullName>
    </submittedName>
</protein>
<evidence type="ECO:0000313" key="4">
    <source>
        <dbReference type="Proteomes" id="UP000469452"/>
    </source>
</evidence>
<sequence>MRFALPVDATPTIDTDVVRHEYVLAFEFESTERLRWQVPVQVVPPIVPDPSHFNVPDEVYQGPSRVRKLAVLNSL</sequence>
<proteinExistence type="predicted"/>